<dbReference type="PANTHER" id="PTHR46623:SF6">
    <property type="entry name" value="ALPHA_BETA-HYDROLASES SUPERFAMILY PROTEIN"/>
    <property type="match status" value="1"/>
</dbReference>
<dbReference type="SUPFAM" id="SSF53474">
    <property type="entry name" value="alpha/beta-Hydrolases"/>
    <property type="match status" value="1"/>
</dbReference>
<dbReference type="InterPro" id="IPR002925">
    <property type="entry name" value="Dienelactn_hydro"/>
</dbReference>
<organism evidence="2 3">
    <name type="scientific">Thauera phenolivorans</name>
    <dbReference type="NCBI Taxonomy" id="1792543"/>
    <lineage>
        <taxon>Bacteria</taxon>
        <taxon>Pseudomonadati</taxon>
        <taxon>Pseudomonadota</taxon>
        <taxon>Betaproteobacteria</taxon>
        <taxon>Rhodocyclales</taxon>
        <taxon>Zoogloeaceae</taxon>
        <taxon>Thauera</taxon>
    </lineage>
</organism>
<comment type="caution">
    <text evidence="2">The sequence shown here is derived from an EMBL/GenBank/DDBJ whole genome shotgun (WGS) entry which is preliminary data.</text>
</comment>
<sequence>AWAADKGGDATRLGITGFCWGGRITWLYAAHNPALKAGVAWYGRLDGAPSENNPNHPIDVVETLHAPVLGLYGGQDQGISLDDVEMMREALEKAGRPSEIVVYPEAPHAFHADYRPSYRKEEAEDGWMRLTAWFEDRLG</sequence>
<dbReference type="GO" id="GO:0016787">
    <property type="term" value="F:hydrolase activity"/>
    <property type="evidence" value="ECO:0007669"/>
    <property type="project" value="UniProtKB-KW"/>
</dbReference>
<evidence type="ECO:0000313" key="2">
    <source>
        <dbReference type="EMBL" id="NLF54108.1"/>
    </source>
</evidence>
<name>A0A7X7LVP9_9RHOO</name>
<dbReference type="EMBL" id="JAAYYV010000182">
    <property type="protein sequence ID" value="NLF54108.1"/>
    <property type="molecule type" value="Genomic_DNA"/>
</dbReference>
<dbReference type="PANTHER" id="PTHR46623">
    <property type="entry name" value="CARBOXYMETHYLENEBUTENOLIDASE-RELATED"/>
    <property type="match status" value="1"/>
</dbReference>
<keyword evidence="2" id="KW-0378">Hydrolase</keyword>
<gene>
    <name evidence="2" type="ORF">GX576_06885</name>
</gene>
<feature type="domain" description="Dienelactone hydrolase" evidence="1">
    <location>
        <begin position="3"/>
        <end position="136"/>
    </location>
</feature>
<evidence type="ECO:0000259" key="1">
    <source>
        <dbReference type="Pfam" id="PF01738"/>
    </source>
</evidence>
<feature type="non-terminal residue" evidence="2">
    <location>
        <position position="1"/>
    </location>
</feature>
<protein>
    <submittedName>
        <fullName evidence="2">Dienelactone hydrolase family protein</fullName>
    </submittedName>
</protein>
<dbReference type="Gene3D" id="3.40.50.1820">
    <property type="entry name" value="alpha/beta hydrolase"/>
    <property type="match status" value="1"/>
</dbReference>
<dbReference type="InterPro" id="IPR029058">
    <property type="entry name" value="AB_hydrolase_fold"/>
</dbReference>
<proteinExistence type="predicted"/>
<dbReference type="Proteomes" id="UP000536534">
    <property type="component" value="Unassembled WGS sequence"/>
</dbReference>
<dbReference type="Pfam" id="PF01738">
    <property type="entry name" value="DLH"/>
    <property type="match status" value="1"/>
</dbReference>
<evidence type="ECO:0000313" key="3">
    <source>
        <dbReference type="Proteomes" id="UP000536534"/>
    </source>
</evidence>
<dbReference type="AlphaFoldDB" id="A0A7X7LVP9"/>
<dbReference type="InterPro" id="IPR051049">
    <property type="entry name" value="Dienelactone_hydrolase-like"/>
</dbReference>
<accession>A0A7X7LVP9</accession>
<reference evidence="2 3" key="1">
    <citation type="journal article" date="2020" name="Biotechnol. Biofuels">
        <title>New insights from the biogas microbiome by comprehensive genome-resolved metagenomics of nearly 1600 species originating from multiple anaerobic digesters.</title>
        <authorList>
            <person name="Campanaro S."/>
            <person name="Treu L."/>
            <person name="Rodriguez-R L.M."/>
            <person name="Kovalovszki A."/>
            <person name="Ziels R.M."/>
            <person name="Maus I."/>
            <person name="Zhu X."/>
            <person name="Kougias P.G."/>
            <person name="Basile A."/>
            <person name="Luo G."/>
            <person name="Schluter A."/>
            <person name="Konstantinidis K.T."/>
            <person name="Angelidaki I."/>
        </authorList>
    </citation>
    <scope>NUCLEOTIDE SEQUENCE [LARGE SCALE GENOMIC DNA]</scope>
    <source>
        <strain evidence="2">AS06rmzACSIP_256</strain>
    </source>
</reference>